<feature type="compositionally biased region" description="Basic residues" evidence="1">
    <location>
        <begin position="76"/>
        <end position="86"/>
    </location>
</feature>
<reference evidence="2 3" key="1">
    <citation type="submission" date="2018-03" db="EMBL/GenBank/DDBJ databases">
        <authorList>
            <person name="Gully D."/>
        </authorList>
    </citation>
    <scope>NUCLEOTIDE SEQUENCE [LARGE SCALE GENOMIC DNA]</scope>
    <source>
        <strain evidence="2">ORS3257</strain>
    </source>
</reference>
<proteinExistence type="predicted"/>
<evidence type="ECO:0000256" key="1">
    <source>
        <dbReference type="SAM" id="MobiDB-lite"/>
    </source>
</evidence>
<evidence type="ECO:0000313" key="3">
    <source>
        <dbReference type="Proteomes" id="UP000246085"/>
    </source>
</evidence>
<accession>A0A2U3PUV4</accession>
<dbReference type="EMBL" id="LS398110">
    <property type="protein sequence ID" value="SPP92951.1"/>
    <property type="molecule type" value="Genomic_DNA"/>
</dbReference>
<dbReference type="KEGG" id="bvz:BRAD3257_1839"/>
<protein>
    <submittedName>
        <fullName evidence="2">Uncharacterized protein</fullName>
    </submittedName>
</protein>
<sequence>MRIFLTIGNALNAERQRVITTSSKIELVRGRLRPGVLMRALFRNAAGPFVSELAVISAKAPIHYGKTNRWACGASHRNRPSRRRRLVSTEPEKRSYGRNEY</sequence>
<evidence type="ECO:0000313" key="2">
    <source>
        <dbReference type="EMBL" id="SPP92951.1"/>
    </source>
</evidence>
<feature type="region of interest" description="Disordered" evidence="1">
    <location>
        <begin position="72"/>
        <end position="101"/>
    </location>
</feature>
<feature type="compositionally biased region" description="Basic and acidic residues" evidence="1">
    <location>
        <begin position="90"/>
        <end position="101"/>
    </location>
</feature>
<dbReference type="AlphaFoldDB" id="A0A2U3PUV4"/>
<gene>
    <name evidence="2" type="ORF">BRAD3257_1839</name>
</gene>
<dbReference type="Proteomes" id="UP000246085">
    <property type="component" value="Chromosome BRAD3257"/>
</dbReference>
<organism evidence="2 3">
    <name type="scientific">Bradyrhizobium vignae</name>
    <dbReference type="NCBI Taxonomy" id="1549949"/>
    <lineage>
        <taxon>Bacteria</taxon>
        <taxon>Pseudomonadati</taxon>
        <taxon>Pseudomonadota</taxon>
        <taxon>Alphaproteobacteria</taxon>
        <taxon>Hyphomicrobiales</taxon>
        <taxon>Nitrobacteraceae</taxon>
        <taxon>Bradyrhizobium</taxon>
    </lineage>
</organism>
<name>A0A2U3PUV4_9BRAD</name>